<dbReference type="InterPro" id="IPR050465">
    <property type="entry name" value="UPF0194_transport"/>
</dbReference>
<dbReference type="PANTHER" id="PTHR32347">
    <property type="entry name" value="EFFLUX SYSTEM COMPONENT YKNX-RELATED"/>
    <property type="match status" value="1"/>
</dbReference>
<evidence type="ECO:0000256" key="5">
    <source>
        <dbReference type="SAM" id="Phobius"/>
    </source>
</evidence>
<keyword evidence="2 3" id="KW-0175">Coiled coil</keyword>
<evidence type="ECO:0000256" key="2">
    <source>
        <dbReference type="ARBA" id="ARBA00023054"/>
    </source>
</evidence>
<dbReference type="SUPFAM" id="SSF111369">
    <property type="entry name" value="HlyD-like secretion proteins"/>
    <property type="match status" value="1"/>
</dbReference>
<comment type="caution">
    <text evidence="7">The sequence shown here is derived from an EMBL/GenBank/DDBJ whole genome shotgun (WGS) entry which is preliminary data.</text>
</comment>
<evidence type="ECO:0000256" key="3">
    <source>
        <dbReference type="SAM" id="Coils"/>
    </source>
</evidence>
<evidence type="ECO:0000313" key="8">
    <source>
        <dbReference type="Proteomes" id="UP001431776"/>
    </source>
</evidence>
<gene>
    <name evidence="7" type="ORF">QJ522_15545</name>
</gene>
<dbReference type="Gene3D" id="2.40.50.100">
    <property type="match status" value="1"/>
</dbReference>
<feature type="domain" description="GAF" evidence="6">
    <location>
        <begin position="245"/>
        <end position="321"/>
    </location>
</feature>
<dbReference type="Pfam" id="PF01590">
    <property type="entry name" value="GAF"/>
    <property type="match status" value="1"/>
</dbReference>
<name>A0AAW6U468_9BACT</name>
<evidence type="ECO:0000256" key="1">
    <source>
        <dbReference type="ARBA" id="ARBA00004196"/>
    </source>
</evidence>
<dbReference type="PANTHER" id="PTHR32347:SF23">
    <property type="entry name" value="BLL5650 PROTEIN"/>
    <property type="match status" value="1"/>
</dbReference>
<accession>A0AAW6U468</accession>
<comment type="subcellular location">
    <subcellularLocation>
        <location evidence="1">Cell envelope</location>
    </subcellularLocation>
</comment>
<organism evidence="7 8">
    <name type="scientific">Anaerobaca lacustris</name>
    <dbReference type="NCBI Taxonomy" id="3044600"/>
    <lineage>
        <taxon>Bacteria</taxon>
        <taxon>Pseudomonadati</taxon>
        <taxon>Planctomycetota</taxon>
        <taxon>Phycisphaerae</taxon>
        <taxon>Sedimentisphaerales</taxon>
        <taxon>Anaerobacaceae</taxon>
        <taxon>Anaerobaca</taxon>
    </lineage>
</organism>
<dbReference type="InterPro" id="IPR029016">
    <property type="entry name" value="GAF-like_dom_sf"/>
</dbReference>
<evidence type="ECO:0000313" key="7">
    <source>
        <dbReference type="EMBL" id="MDI6450474.1"/>
    </source>
</evidence>
<dbReference type="RefSeq" id="WP_349245884.1">
    <property type="nucleotide sequence ID" value="NZ_JASCXX010000020.1"/>
</dbReference>
<dbReference type="GO" id="GO:0030313">
    <property type="term" value="C:cell envelope"/>
    <property type="evidence" value="ECO:0007669"/>
    <property type="project" value="UniProtKB-SubCell"/>
</dbReference>
<reference evidence="7" key="1">
    <citation type="submission" date="2023-05" db="EMBL/GenBank/DDBJ databases">
        <title>Anaerotaeda fermentans gen. nov., sp. nov., a novel anaerobic planctomycete of the new family within the order Sedimentisphaerales isolated from Taman Peninsula, Russia.</title>
        <authorList>
            <person name="Khomyakova M.A."/>
            <person name="Merkel A.Y."/>
            <person name="Slobodkin A.I."/>
        </authorList>
    </citation>
    <scope>NUCLEOTIDE SEQUENCE</scope>
    <source>
        <strain evidence="7">M17dextr</strain>
    </source>
</reference>
<proteinExistence type="predicted"/>
<keyword evidence="5" id="KW-0812">Transmembrane</keyword>
<sequence length="620" mass="67810">MAEDDVETPDAPAGPGDASHKTARDPSTGPNGPLRQFLLHLLTVQCRCCRARQGAVLQVDGERGSHVVALHSPGADEGITSWLDRCAASADSVFAAGTAAIVSIDGDPQVNAIAVPLRLVGQPRLLAALLMRTADKASLEATRQLVELTTGLVAMTHQHLAQHGKDGTAQKLHKAMEALAAINRQNRFTGVAMSLCNEMAAQWKCERVSLGFLKGRYVRVKAMSHTEHFSRKMRLVQDIEAAQEECLDQDGEIVYPANEEATYVHRAAGELANQHGPTAILSLPLRHEGRPEAVVTLERPAHRPFAADEIETIRVTCDLCGPRLMNLHYYDRWFGARMAGHLRRALATIVGAQYTWAKLTAVLVFAVVLFLLLAKGWYRVKAPFVLEAVSQYKVAAPFNGFIKDVGVEIGDAISTGQTALAQLDTAELRLQLAAAQAEQAGYLKQADAAMRDRKTAEAQIAQANADKAQAEIDLLTHRINQATILSPVTGILVTGDLKRQIGAPVETGQILFEVAPLDALRAELHVPEDEIFDVVVGQEGKLATATYPGDRIPFVVERINPAAEVVNNRNVFKVRVQLLETRPWMRPGMEGVAKVTIDKRPYASIWTRKVVNWVRMKLWI</sequence>
<feature type="transmembrane region" description="Helical" evidence="5">
    <location>
        <begin position="354"/>
        <end position="374"/>
    </location>
</feature>
<protein>
    <submittedName>
        <fullName evidence="7">HlyD family efflux transporter periplasmic adaptor subunit</fullName>
    </submittedName>
</protein>
<dbReference type="Proteomes" id="UP001431776">
    <property type="component" value="Unassembled WGS sequence"/>
</dbReference>
<evidence type="ECO:0000259" key="6">
    <source>
        <dbReference type="Pfam" id="PF01590"/>
    </source>
</evidence>
<dbReference type="SUPFAM" id="SSF55781">
    <property type="entry name" value="GAF domain-like"/>
    <property type="match status" value="1"/>
</dbReference>
<dbReference type="AlphaFoldDB" id="A0AAW6U468"/>
<dbReference type="Gene3D" id="3.30.450.40">
    <property type="match status" value="1"/>
</dbReference>
<dbReference type="InterPro" id="IPR003018">
    <property type="entry name" value="GAF"/>
</dbReference>
<evidence type="ECO:0000256" key="4">
    <source>
        <dbReference type="SAM" id="MobiDB-lite"/>
    </source>
</evidence>
<dbReference type="Gene3D" id="2.40.30.170">
    <property type="match status" value="1"/>
</dbReference>
<keyword evidence="5" id="KW-1133">Transmembrane helix</keyword>
<dbReference type="EMBL" id="JASCXX010000020">
    <property type="protein sequence ID" value="MDI6450474.1"/>
    <property type="molecule type" value="Genomic_DNA"/>
</dbReference>
<feature type="coiled-coil region" evidence="3">
    <location>
        <begin position="446"/>
        <end position="485"/>
    </location>
</feature>
<keyword evidence="8" id="KW-1185">Reference proteome</keyword>
<feature type="region of interest" description="Disordered" evidence="4">
    <location>
        <begin position="1"/>
        <end position="30"/>
    </location>
</feature>
<keyword evidence="5" id="KW-0472">Membrane</keyword>